<reference evidence="1" key="1">
    <citation type="submission" date="2020-03" db="EMBL/GenBank/DDBJ databases">
        <title>The deep terrestrial virosphere.</title>
        <authorList>
            <person name="Holmfeldt K."/>
            <person name="Nilsson E."/>
            <person name="Simone D."/>
            <person name="Lopez-Fernandez M."/>
            <person name="Wu X."/>
            <person name="de Brujin I."/>
            <person name="Lundin D."/>
            <person name="Andersson A."/>
            <person name="Bertilsson S."/>
            <person name="Dopson M."/>
        </authorList>
    </citation>
    <scope>NUCLEOTIDE SEQUENCE</scope>
    <source>
        <strain evidence="1">MM415B01568</strain>
    </source>
</reference>
<dbReference type="AlphaFoldDB" id="A0A6M3IK29"/>
<gene>
    <name evidence="1" type="ORF">MM415B01568_0012</name>
</gene>
<evidence type="ECO:0000313" key="1">
    <source>
        <dbReference type="EMBL" id="QJA57753.1"/>
    </source>
</evidence>
<dbReference type="EMBL" id="MT141290">
    <property type="protein sequence ID" value="QJA57753.1"/>
    <property type="molecule type" value="Genomic_DNA"/>
</dbReference>
<organism evidence="1">
    <name type="scientific">viral metagenome</name>
    <dbReference type="NCBI Taxonomy" id="1070528"/>
    <lineage>
        <taxon>unclassified sequences</taxon>
        <taxon>metagenomes</taxon>
        <taxon>organismal metagenomes</taxon>
    </lineage>
</organism>
<name>A0A6M3IK29_9ZZZZ</name>
<proteinExistence type="predicted"/>
<protein>
    <submittedName>
        <fullName evidence="1">Uncharacterized protein</fullName>
    </submittedName>
</protein>
<accession>A0A6M3IK29</accession>
<sequence length="204" mass="23557">MKDSEFNACFKGYSESKISAYRDIMEAHVLMKAALKLSGLPYFRQDLLYEMEDVKHSVLVEFLECLKKGSLLKADNPAKYVSGIIDNVVLEYLKKEWKHSTPKVCTLDDILDMPSNLQVFDFNAGHLIGLVQAYTPSLLFPKLQGLTEAVIFELKTTGCKNYRIQVRNEKRFAWCKQFKTTKPVINFLKAFYAKDLKEFLINNY</sequence>